<reference evidence="9 10" key="1">
    <citation type="journal article" date="2018" name="Nat. Biotechnol.">
        <title>A standardized bacterial taxonomy based on genome phylogeny substantially revises the tree of life.</title>
        <authorList>
            <person name="Parks D.H."/>
            <person name="Chuvochina M."/>
            <person name="Waite D.W."/>
            <person name="Rinke C."/>
            <person name="Skarshewski A."/>
            <person name="Chaumeil P.A."/>
            <person name="Hugenholtz P."/>
        </authorList>
    </citation>
    <scope>NUCLEOTIDE SEQUENCE [LARGE SCALE GENOMIC DNA]</scope>
    <source>
        <strain evidence="9">UBA9905</strain>
    </source>
</reference>
<dbReference type="PIRSF" id="PIRSF009393">
    <property type="entry name" value="Orn_decarb"/>
    <property type="match status" value="1"/>
</dbReference>
<dbReference type="GO" id="GO:0008792">
    <property type="term" value="F:arginine decarboxylase activity"/>
    <property type="evidence" value="ECO:0007669"/>
    <property type="project" value="TreeGrafter"/>
</dbReference>
<dbReference type="PANTHER" id="PTHR45229">
    <property type="entry name" value="CONSTITUTIVE ORNITHINE DECARBOXYLASE"/>
    <property type="match status" value="1"/>
</dbReference>
<dbReference type="InterPro" id="IPR036633">
    <property type="entry name" value="Prn/Lys/Arg_de-COase_C_sf"/>
</dbReference>
<dbReference type="PANTHER" id="PTHR45229:SF3">
    <property type="entry name" value="BIODEGRADATIVE ARGININE DECARBOXYLASE"/>
    <property type="match status" value="1"/>
</dbReference>
<dbReference type="InterPro" id="IPR005308">
    <property type="entry name" value="OKR_de-COase_N"/>
</dbReference>
<evidence type="ECO:0000259" key="6">
    <source>
        <dbReference type="Pfam" id="PF01276"/>
    </source>
</evidence>
<feature type="modified residue" description="N6-(pyridoxal phosphate)lysine" evidence="5">
    <location>
        <position position="392"/>
    </location>
</feature>
<evidence type="ECO:0000259" key="7">
    <source>
        <dbReference type="Pfam" id="PF03709"/>
    </source>
</evidence>
<dbReference type="EMBL" id="DQBS01000073">
    <property type="protein sequence ID" value="HCO69564.1"/>
    <property type="molecule type" value="Genomic_DNA"/>
</dbReference>
<organism evidence="9 10">
    <name type="scientific">Mesotoga infera</name>
    <dbReference type="NCBI Taxonomy" id="1236046"/>
    <lineage>
        <taxon>Bacteria</taxon>
        <taxon>Thermotogati</taxon>
        <taxon>Thermotogota</taxon>
        <taxon>Thermotogae</taxon>
        <taxon>Kosmotogales</taxon>
        <taxon>Kosmotogaceae</taxon>
        <taxon>Mesotoga</taxon>
    </lineage>
</organism>
<proteinExistence type="inferred from homology"/>
<sequence length="781" mass="90011">MELFKDFPVLVVDDDLRSENTGGRATREIVKELQKRGFSVIESYSGYDCRIEFMSHSNVSCVLLDWDLVIKPDAEFLGPGEIIEMIRGRNMLIPIFLMTEKLKVMEIPLEIVSQIDGYVWKLEDSPSFIAGRIEEATERYMDELQPPFLKELIRYVDEFKYSWHTPGHSGGEAFLKSSTGKIFHNFFGENIFRSDLSVSVPELGSLLEHTEAIGESEKSAAKIFGSDETYFVTNGTSTSNKIVFHYCVTPGDIVLVDRNCHKSIMHSIIMTGAIPIYLTPSRNSLGIIGPIHEESFEWSEIEKAIKESPLVEDKENFKIKLAVVTNSTYDGLCYNAKTILDGLEKVVDFVLFDEAWYAYAKFHQMYLGRFGMSPDIDREKSPVVFSTHSTHKLLAAFSQGSMIHVKDGRKRVDHGRFNEAYMMHMSTSPQYAIIASLDVAAKMMAGNAGRFLIDETIQEAIIFRKKMKHLKKEIELKETERKRRWWLEIWQPQRVSIETEDGQRKTFDLEDIDESILKDRPDCWYLKANEDWHGFGKLENDYVLLDPVKVTVMTPGITRQGRMRNWGIPATIVTTFLRDRGIVVEKSGHYSFLILFSLGLTKGKSGTLLAELFTFKKLFDEDAPLDDVFPDIVREFPKKYGKMTLQELCRQMHEYLRKVRITKVLKDVYSHNPEQVMLPAKAYSELVNENTELVRIRELQNRISAVMVVPYPPGIPVIMPGERYTDETKRIVEYLNLSEEFDNKFPGFENEMHGLKMKIDSNNKKRYYTYCLKEIEQSEGE</sequence>
<dbReference type="CDD" id="cd00156">
    <property type="entry name" value="REC"/>
    <property type="match status" value="1"/>
</dbReference>
<dbReference type="GO" id="GO:0030170">
    <property type="term" value="F:pyridoxal phosphate binding"/>
    <property type="evidence" value="ECO:0007669"/>
    <property type="project" value="TreeGrafter"/>
</dbReference>
<dbReference type="InterPro" id="IPR000310">
    <property type="entry name" value="Orn/Lys/Arg_deCO2ase_major_dom"/>
</dbReference>
<keyword evidence="3 5" id="KW-0663">Pyridoxal phosphate</keyword>
<dbReference type="InterPro" id="IPR015422">
    <property type="entry name" value="PyrdxlP-dep_Trfase_small"/>
</dbReference>
<evidence type="ECO:0000256" key="5">
    <source>
        <dbReference type="PIRSR" id="PIRSR009393-1"/>
    </source>
</evidence>
<keyword evidence="4" id="KW-0456">Lyase</keyword>
<dbReference type="Pfam" id="PF03709">
    <property type="entry name" value="OKR_DC_1_N"/>
    <property type="match status" value="1"/>
</dbReference>
<dbReference type="Gene3D" id="3.40.640.10">
    <property type="entry name" value="Type I PLP-dependent aspartate aminotransferase-like (Major domain)"/>
    <property type="match status" value="1"/>
</dbReference>
<evidence type="ECO:0000313" key="9">
    <source>
        <dbReference type="EMBL" id="HCO69564.1"/>
    </source>
</evidence>
<evidence type="ECO:0000259" key="8">
    <source>
        <dbReference type="Pfam" id="PF03711"/>
    </source>
</evidence>
<feature type="domain" description="Orn/Lys/Arg decarboxylase C-terminal" evidence="8">
    <location>
        <begin position="630"/>
        <end position="758"/>
    </location>
</feature>
<dbReference type="SUPFAM" id="SSF53383">
    <property type="entry name" value="PLP-dependent transferases"/>
    <property type="match status" value="1"/>
</dbReference>
<feature type="domain" description="Orn/Lys/Arg decarboxylase N-terminal" evidence="7">
    <location>
        <begin position="23"/>
        <end position="140"/>
    </location>
</feature>
<dbReference type="Proteomes" id="UP000264215">
    <property type="component" value="Unassembled WGS sequence"/>
</dbReference>
<dbReference type="Gene3D" id="3.90.1150.10">
    <property type="entry name" value="Aspartate Aminotransferase, domain 1"/>
    <property type="match status" value="1"/>
</dbReference>
<evidence type="ECO:0000313" key="10">
    <source>
        <dbReference type="Proteomes" id="UP000264215"/>
    </source>
</evidence>
<gene>
    <name evidence="9" type="ORF">DIT26_03115</name>
</gene>
<protein>
    <submittedName>
        <fullName evidence="9">Lysine decarboxylase</fullName>
    </submittedName>
</protein>
<dbReference type="InterPro" id="IPR015421">
    <property type="entry name" value="PyrdxlP-dep_Trfase_major"/>
</dbReference>
<dbReference type="InterPro" id="IPR011193">
    <property type="entry name" value="Orn/lys/arg_de-COase"/>
</dbReference>
<evidence type="ECO:0000256" key="1">
    <source>
        <dbReference type="ARBA" id="ARBA00010671"/>
    </source>
</evidence>
<evidence type="ECO:0000256" key="4">
    <source>
        <dbReference type="ARBA" id="ARBA00023239"/>
    </source>
</evidence>
<dbReference type="GO" id="GO:0005829">
    <property type="term" value="C:cytosol"/>
    <property type="evidence" value="ECO:0007669"/>
    <property type="project" value="TreeGrafter"/>
</dbReference>
<name>A0A3D3TK92_9BACT</name>
<dbReference type="CDD" id="cd00615">
    <property type="entry name" value="Orn_deC_like"/>
    <property type="match status" value="1"/>
</dbReference>
<evidence type="ECO:0000256" key="3">
    <source>
        <dbReference type="ARBA" id="ARBA00022898"/>
    </source>
</evidence>
<dbReference type="Pfam" id="PF03711">
    <property type="entry name" value="OKR_DC_1_C"/>
    <property type="match status" value="1"/>
</dbReference>
<dbReference type="Pfam" id="PF01276">
    <property type="entry name" value="OKR_DC_1"/>
    <property type="match status" value="1"/>
</dbReference>
<dbReference type="GO" id="GO:0006527">
    <property type="term" value="P:L-arginine catabolic process"/>
    <property type="evidence" value="ECO:0007669"/>
    <property type="project" value="TreeGrafter"/>
</dbReference>
<dbReference type="FunFam" id="3.40.640.10:FF:000008">
    <property type="entry name" value="Lysine decarboxylase, inducible"/>
    <property type="match status" value="1"/>
</dbReference>
<keyword evidence="2" id="KW-0210">Decarboxylase</keyword>
<evidence type="ECO:0000256" key="2">
    <source>
        <dbReference type="ARBA" id="ARBA00022793"/>
    </source>
</evidence>
<dbReference type="InterPro" id="IPR015424">
    <property type="entry name" value="PyrdxlP-dep_Trfase"/>
</dbReference>
<dbReference type="InterPro" id="IPR008286">
    <property type="entry name" value="Prn/Lys/Arg_de-COase_C"/>
</dbReference>
<comment type="caution">
    <text evidence="9">The sequence shown here is derived from an EMBL/GenBank/DDBJ whole genome shotgun (WGS) entry which is preliminary data.</text>
</comment>
<comment type="similarity">
    <text evidence="1">Belongs to the Orn/Lys/Arg decarboxylase class-I family.</text>
</comment>
<accession>A0A3D3TK92</accession>
<dbReference type="AlphaFoldDB" id="A0A3D3TK92"/>
<dbReference type="Gene3D" id="3.40.50.2300">
    <property type="match status" value="1"/>
</dbReference>
<dbReference type="Gene3D" id="3.90.100.10">
    <property type="entry name" value="Orn/Lys/Arg decarboxylase, C-terminal domain"/>
    <property type="match status" value="1"/>
</dbReference>
<dbReference type="SUPFAM" id="SSF55904">
    <property type="entry name" value="Ornithine decarboxylase C-terminal domain"/>
    <property type="match status" value="1"/>
</dbReference>
<feature type="domain" description="Orn/Lys/Arg decarboxylases family 1 pyridoxal-P attachment site" evidence="6">
    <location>
        <begin position="146"/>
        <end position="603"/>
    </location>
</feature>